<evidence type="ECO:0000256" key="3">
    <source>
        <dbReference type="ARBA" id="ARBA00023125"/>
    </source>
</evidence>
<protein>
    <submittedName>
        <fullName evidence="7">TetR/AcrR family transcriptional regulator</fullName>
    </submittedName>
</protein>
<accession>A0A559J9W2</accession>
<proteinExistence type="predicted"/>
<reference evidence="7 8" key="1">
    <citation type="submission" date="2019-07" db="EMBL/GenBank/DDBJ databases">
        <authorList>
            <person name="Kim J."/>
        </authorList>
    </citation>
    <scope>NUCLEOTIDE SEQUENCE [LARGE SCALE GENOMIC DNA]</scope>
    <source>
        <strain evidence="7 8">G13</strain>
    </source>
</reference>
<dbReference type="InterPro" id="IPR036271">
    <property type="entry name" value="Tet_transcr_reg_TetR-rel_C_sf"/>
</dbReference>
<evidence type="ECO:0000256" key="5">
    <source>
        <dbReference type="PROSITE-ProRule" id="PRU00335"/>
    </source>
</evidence>
<dbReference type="SUPFAM" id="SSF48498">
    <property type="entry name" value="Tetracyclin repressor-like, C-terminal domain"/>
    <property type="match status" value="1"/>
</dbReference>
<keyword evidence="4" id="KW-0804">Transcription</keyword>
<keyword evidence="3 5" id="KW-0238">DNA-binding</keyword>
<organism evidence="7 8">
    <name type="scientific">Cohnella terricola</name>
    <dbReference type="NCBI Taxonomy" id="1289167"/>
    <lineage>
        <taxon>Bacteria</taxon>
        <taxon>Bacillati</taxon>
        <taxon>Bacillota</taxon>
        <taxon>Bacilli</taxon>
        <taxon>Bacillales</taxon>
        <taxon>Paenibacillaceae</taxon>
        <taxon>Cohnella</taxon>
    </lineage>
</organism>
<evidence type="ECO:0000256" key="2">
    <source>
        <dbReference type="ARBA" id="ARBA00023015"/>
    </source>
</evidence>
<evidence type="ECO:0000259" key="6">
    <source>
        <dbReference type="PROSITE" id="PS50977"/>
    </source>
</evidence>
<dbReference type="GO" id="GO:0003677">
    <property type="term" value="F:DNA binding"/>
    <property type="evidence" value="ECO:0007669"/>
    <property type="project" value="UniProtKB-UniRule"/>
</dbReference>
<dbReference type="InterPro" id="IPR004111">
    <property type="entry name" value="Repressor_TetR_C"/>
</dbReference>
<dbReference type="RefSeq" id="WP_144705967.1">
    <property type="nucleotide sequence ID" value="NZ_VNJJ01000015.1"/>
</dbReference>
<dbReference type="InterPro" id="IPR023772">
    <property type="entry name" value="DNA-bd_HTH_TetR-type_CS"/>
</dbReference>
<dbReference type="Pfam" id="PF00440">
    <property type="entry name" value="TetR_N"/>
    <property type="match status" value="1"/>
</dbReference>
<keyword evidence="1" id="KW-0678">Repressor</keyword>
<gene>
    <name evidence="7" type="ORF">FPZ45_20450</name>
</gene>
<dbReference type="PROSITE" id="PS01081">
    <property type="entry name" value="HTH_TETR_1"/>
    <property type="match status" value="1"/>
</dbReference>
<dbReference type="Gene3D" id="1.10.10.60">
    <property type="entry name" value="Homeodomain-like"/>
    <property type="match status" value="1"/>
</dbReference>
<dbReference type="Pfam" id="PF02909">
    <property type="entry name" value="TetR_C_1"/>
    <property type="match status" value="1"/>
</dbReference>
<keyword evidence="2" id="KW-0805">Transcription regulation</keyword>
<dbReference type="InterPro" id="IPR001647">
    <property type="entry name" value="HTH_TetR"/>
</dbReference>
<dbReference type="InterPro" id="IPR009057">
    <property type="entry name" value="Homeodomain-like_sf"/>
</dbReference>
<keyword evidence="8" id="KW-1185">Reference proteome</keyword>
<evidence type="ECO:0000313" key="8">
    <source>
        <dbReference type="Proteomes" id="UP000316330"/>
    </source>
</evidence>
<sequence>MARKRVRQSLELIGPEENESLHTPLSRVRIVQSAIRLLNESGLKELSMRKVADDLSVQTASLYYHVKGKEQLLQLISDKISSEMEWPDPSLPWREQLLYWGAQFRKILSRYRDTVDLFNATIALGYNRLVQIEKLYQILASAGFEDRQIPWIASMLKNYVLGLVAEEMRFASLADNSGATAEQISEQYGQFYNSLSKEQFPTFIRLAPYTVNTDWQQEFDFGLNVLLDGLSGKISSNPS</sequence>
<dbReference type="SUPFAM" id="SSF46689">
    <property type="entry name" value="Homeodomain-like"/>
    <property type="match status" value="1"/>
</dbReference>
<comment type="caution">
    <text evidence="7">The sequence shown here is derived from an EMBL/GenBank/DDBJ whole genome shotgun (WGS) entry which is preliminary data.</text>
</comment>
<dbReference type="PROSITE" id="PS50977">
    <property type="entry name" value="HTH_TETR_2"/>
    <property type="match status" value="1"/>
</dbReference>
<dbReference type="GO" id="GO:0045892">
    <property type="term" value="P:negative regulation of DNA-templated transcription"/>
    <property type="evidence" value="ECO:0007669"/>
    <property type="project" value="InterPro"/>
</dbReference>
<dbReference type="Proteomes" id="UP000316330">
    <property type="component" value="Unassembled WGS sequence"/>
</dbReference>
<dbReference type="PRINTS" id="PR00400">
    <property type="entry name" value="TETREPRESSOR"/>
</dbReference>
<dbReference type="InterPro" id="IPR003012">
    <property type="entry name" value="Tet_transcr_reg_TetR"/>
</dbReference>
<dbReference type="AlphaFoldDB" id="A0A559J9W2"/>
<feature type="domain" description="HTH tetR-type" evidence="6">
    <location>
        <begin position="24"/>
        <end position="84"/>
    </location>
</feature>
<feature type="DNA-binding region" description="H-T-H motif" evidence="5">
    <location>
        <begin position="47"/>
        <end position="66"/>
    </location>
</feature>
<dbReference type="OrthoDB" id="166040at2"/>
<name>A0A559J9W2_9BACL</name>
<dbReference type="GO" id="GO:0046677">
    <property type="term" value="P:response to antibiotic"/>
    <property type="evidence" value="ECO:0007669"/>
    <property type="project" value="InterPro"/>
</dbReference>
<evidence type="ECO:0000256" key="4">
    <source>
        <dbReference type="ARBA" id="ARBA00023163"/>
    </source>
</evidence>
<evidence type="ECO:0000256" key="1">
    <source>
        <dbReference type="ARBA" id="ARBA00022491"/>
    </source>
</evidence>
<dbReference type="EMBL" id="VNJJ01000015">
    <property type="protein sequence ID" value="TVX96656.1"/>
    <property type="molecule type" value="Genomic_DNA"/>
</dbReference>
<dbReference type="Gene3D" id="1.10.357.10">
    <property type="entry name" value="Tetracycline Repressor, domain 2"/>
    <property type="match status" value="1"/>
</dbReference>
<evidence type="ECO:0000313" key="7">
    <source>
        <dbReference type="EMBL" id="TVX96656.1"/>
    </source>
</evidence>
<dbReference type="PRINTS" id="PR00455">
    <property type="entry name" value="HTHTETR"/>
</dbReference>